<evidence type="ECO:0000256" key="5">
    <source>
        <dbReference type="ARBA" id="ARBA00022670"/>
    </source>
</evidence>
<feature type="transmembrane region" description="Helical" evidence="14">
    <location>
        <begin position="96"/>
        <end position="119"/>
    </location>
</feature>
<dbReference type="EMBL" id="LNZH02000189">
    <property type="protein sequence ID" value="OCB87675.1"/>
    <property type="molecule type" value="Genomic_DNA"/>
</dbReference>
<sequence>MQNNGYARVSLNDLDDPRESIPEENDNPKEVKIPLRPHIYYDEGPFDAPSSESEDETLLEKDTPTRGQQVYTLDSETGYSIEGIHGQRKRPSSLRCLLIILASLVGVAVSIGIFAAFTYTGSAFAPVRGTRPLTIDHVFNGTFYAQHAALRWIPEAGDGVYAEQDFGRSTIVLVDLKSNTTRDLVNLADVKNEQGNPIGIAEWKLSRDMGYLLFKTNYQKQWRHSSFGNYYVHDIEAKSTYPLIPPSHPPETAYAAWSPVGDAIAYVHKNDLYIKPNAAPSTRAVRLTASGSETHFNGVPDWVYEEEVFSDEFALWWSPDAKRLAFLESDETEVDVYTFPIYNPTMDAHGVYPYTEDVAMRYPKPGFTNPSVDVHVFDLDGYLSSNPDEDEDDEDDDDNDDNDDDEVPDEITQHLSRLTWSPRRAAGESIVFDVTWIGDNDLLVKEVNRAADDGVVVHFRMTDLSIANAEVQGSIVRRLGRDGEEGDNGWIESRQTISPLSPSLVSTLGYSSTAYLDLVNNSAGYTHIALFSPADSSEPVFVTDGEWEVVDGILGVDAQGIVYFASTYASSIERTIVAARIPSLSSAADEDRITQLNILTDTSIPAWYEASFSPEAGYYLLSYRGPNVPWQSVFSTSREDFEYKVVENTQLNVTLSEYQSPLILRSAIENDGFELNTMELLPPNFDDTGRTKYPVLFRVYGGPGSQMVHTRFERDWHTYLACTLKYIIVIVDGRGTGFKGRVLRNPIRGNLGYWETRDQIEAARIWASKPYVDPKRIGIWGWSYGGFMSSKVAEADEGVHSLAMAVAPVTSWRLYDSIYTERYMSTPELNPSGYDNASISDVAGFRNVNYLLAHGSGDDNVHFANSAHLLDMLTQEKVRGFRFRMFTDSDHSINRRGAYRELHEFMTEFLLEKWGMGGTRRRWS</sequence>
<keyword evidence="11 14" id="KW-0472">Membrane</keyword>
<protein>
    <submittedName>
        <fullName evidence="17">Dipeptidyl aminopeptidase</fullName>
    </submittedName>
</protein>
<feature type="region of interest" description="Disordered" evidence="13">
    <location>
        <begin position="1"/>
        <end position="67"/>
    </location>
</feature>
<evidence type="ECO:0000256" key="12">
    <source>
        <dbReference type="ARBA" id="ARBA00023180"/>
    </source>
</evidence>
<evidence type="ECO:0000313" key="18">
    <source>
        <dbReference type="Proteomes" id="UP000757232"/>
    </source>
</evidence>
<evidence type="ECO:0000256" key="9">
    <source>
        <dbReference type="ARBA" id="ARBA00022968"/>
    </source>
</evidence>
<keyword evidence="7" id="KW-0378">Hydrolase</keyword>
<dbReference type="InterPro" id="IPR001375">
    <property type="entry name" value="Peptidase_S9_cat"/>
</dbReference>
<evidence type="ECO:0000256" key="6">
    <source>
        <dbReference type="ARBA" id="ARBA00022692"/>
    </source>
</evidence>
<dbReference type="PANTHER" id="PTHR11731:SF200">
    <property type="entry name" value="DIPEPTIDYL PEPTIDASE 10, ISOFORM B"/>
    <property type="match status" value="1"/>
</dbReference>
<dbReference type="PANTHER" id="PTHR11731">
    <property type="entry name" value="PROTEASE FAMILY S9B,C DIPEPTIDYL-PEPTIDASE IV-RELATED"/>
    <property type="match status" value="1"/>
</dbReference>
<feature type="compositionally biased region" description="Acidic residues" evidence="13">
    <location>
        <begin position="387"/>
        <end position="408"/>
    </location>
</feature>
<proteinExistence type="inferred from homology"/>
<keyword evidence="18" id="KW-1185">Reference proteome</keyword>
<dbReference type="AlphaFoldDB" id="A0A9Q5N3Y6"/>
<feature type="region of interest" description="Disordered" evidence="13">
    <location>
        <begin position="383"/>
        <end position="408"/>
    </location>
</feature>
<evidence type="ECO:0000256" key="7">
    <source>
        <dbReference type="ARBA" id="ARBA00022801"/>
    </source>
</evidence>
<comment type="subcellular location">
    <subcellularLocation>
        <location evidence="1">Vacuole membrane</location>
        <topology evidence="1">Single-pass type II membrane protein</topology>
    </subcellularLocation>
</comment>
<keyword evidence="4" id="KW-0926">Vacuole</keyword>
<keyword evidence="9" id="KW-0735">Signal-anchor</keyword>
<evidence type="ECO:0000256" key="4">
    <source>
        <dbReference type="ARBA" id="ARBA00022554"/>
    </source>
</evidence>
<feature type="domain" description="Dipeptidylpeptidase IV N-terminal" evidence="16">
    <location>
        <begin position="206"/>
        <end position="630"/>
    </location>
</feature>
<dbReference type="InterPro" id="IPR050278">
    <property type="entry name" value="Serine_Prot_S9B/DPPIV"/>
</dbReference>
<dbReference type="GO" id="GO:0005886">
    <property type="term" value="C:plasma membrane"/>
    <property type="evidence" value="ECO:0007669"/>
    <property type="project" value="TreeGrafter"/>
</dbReference>
<dbReference type="Proteomes" id="UP000757232">
    <property type="component" value="Unassembled WGS sequence"/>
</dbReference>
<evidence type="ECO:0000256" key="13">
    <source>
        <dbReference type="SAM" id="MobiDB-lite"/>
    </source>
</evidence>
<keyword evidence="8" id="KW-0720">Serine protease</keyword>
<organism evidence="17 18">
    <name type="scientific">Sanghuangporus baumii</name>
    <name type="common">Phellinus baumii</name>
    <dbReference type="NCBI Taxonomy" id="108892"/>
    <lineage>
        <taxon>Eukaryota</taxon>
        <taxon>Fungi</taxon>
        <taxon>Dikarya</taxon>
        <taxon>Basidiomycota</taxon>
        <taxon>Agaricomycotina</taxon>
        <taxon>Agaricomycetes</taxon>
        <taxon>Hymenochaetales</taxon>
        <taxon>Hymenochaetaceae</taxon>
        <taxon>Sanghuangporus</taxon>
    </lineage>
</organism>
<dbReference type="SUPFAM" id="SSF53474">
    <property type="entry name" value="alpha/beta-Hydrolases"/>
    <property type="match status" value="1"/>
</dbReference>
<feature type="domain" description="Peptidase S9 prolyl oligopeptidase catalytic" evidence="15">
    <location>
        <begin position="715"/>
        <end position="915"/>
    </location>
</feature>
<reference evidence="17" key="1">
    <citation type="submission" date="2016-06" db="EMBL/GenBank/DDBJ databases">
        <title>Draft Genome sequence of the fungus Inonotus baumii.</title>
        <authorList>
            <person name="Zhu H."/>
            <person name="Lin W."/>
        </authorList>
    </citation>
    <scope>NUCLEOTIDE SEQUENCE</scope>
    <source>
        <strain evidence="17">821</strain>
    </source>
</reference>
<evidence type="ECO:0000256" key="14">
    <source>
        <dbReference type="SAM" id="Phobius"/>
    </source>
</evidence>
<name>A0A9Q5N3Y6_SANBA</name>
<dbReference type="GO" id="GO:0006508">
    <property type="term" value="P:proteolysis"/>
    <property type="evidence" value="ECO:0007669"/>
    <property type="project" value="UniProtKB-KW"/>
</dbReference>
<dbReference type="Pfam" id="PF00326">
    <property type="entry name" value="Peptidase_S9"/>
    <property type="match status" value="1"/>
</dbReference>
<evidence type="ECO:0000256" key="11">
    <source>
        <dbReference type="ARBA" id="ARBA00023136"/>
    </source>
</evidence>
<comment type="caution">
    <text evidence="17">The sequence shown here is derived from an EMBL/GenBank/DDBJ whole genome shotgun (WGS) entry which is preliminary data.</text>
</comment>
<dbReference type="GO" id="GO:0005774">
    <property type="term" value="C:vacuolar membrane"/>
    <property type="evidence" value="ECO:0007669"/>
    <property type="project" value="UniProtKB-SubCell"/>
</dbReference>
<evidence type="ECO:0000256" key="3">
    <source>
        <dbReference type="ARBA" id="ARBA00022438"/>
    </source>
</evidence>
<evidence type="ECO:0000256" key="1">
    <source>
        <dbReference type="ARBA" id="ARBA00004576"/>
    </source>
</evidence>
<dbReference type="InterPro" id="IPR002469">
    <property type="entry name" value="Peptidase_S9B_N"/>
</dbReference>
<keyword evidence="12" id="KW-0325">Glycoprotein</keyword>
<evidence type="ECO:0000256" key="8">
    <source>
        <dbReference type="ARBA" id="ARBA00022825"/>
    </source>
</evidence>
<dbReference type="Pfam" id="PF00930">
    <property type="entry name" value="DPPIV_N"/>
    <property type="match status" value="1"/>
</dbReference>
<dbReference type="OrthoDB" id="16520at2759"/>
<dbReference type="InterPro" id="IPR029058">
    <property type="entry name" value="AB_hydrolase_fold"/>
</dbReference>
<dbReference type="FunFam" id="3.40.50.1820:FF:000003">
    <property type="entry name" value="Dipeptidyl peptidase 4"/>
    <property type="match status" value="1"/>
</dbReference>
<dbReference type="SUPFAM" id="SSF82171">
    <property type="entry name" value="DPP6 N-terminal domain-like"/>
    <property type="match status" value="1"/>
</dbReference>
<feature type="compositionally biased region" description="Basic and acidic residues" evidence="13">
    <location>
        <begin position="15"/>
        <end position="33"/>
    </location>
</feature>
<dbReference type="Gene3D" id="3.40.50.1820">
    <property type="entry name" value="alpha/beta hydrolase"/>
    <property type="match status" value="1"/>
</dbReference>
<gene>
    <name evidence="17" type="ORF">A7U60_g5201</name>
</gene>
<dbReference type="GO" id="GO:0004252">
    <property type="term" value="F:serine-type endopeptidase activity"/>
    <property type="evidence" value="ECO:0007669"/>
    <property type="project" value="InterPro"/>
</dbReference>
<keyword evidence="5" id="KW-0645">Protease</keyword>
<keyword evidence="10 14" id="KW-1133">Transmembrane helix</keyword>
<evidence type="ECO:0000259" key="15">
    <source>
        <dbReference type="Pfam" id="PF00326"/>
    </source>
</evidence>
<dbReference type="GO" id="GO:0008239">
    <property type="term" value="F:dipeptidyl-peptidase activity"/>
    <property type="evidence" value="ECO:0007669"/>
    <property type="project" value="TreeGrafter"/>
</dbReference>
<dbReference type="GO" id="GO:0004177">
    <property type="term" value="F:aminopeptidase activity"/>
    <property type="evidence" value="ECO:0007669"/>
    <property type="project" value="UniProtKB-KW"/>
</dbReference>
<keyword evidence="3 17" id="KW-0031">Aminopeptidase</keyword>
<evidence type="ECO:0000256" key="10">
    <source>
        <dbReference type="ARBA" id="ARBA00022989"/>
    </source>
</evidence>
<dbReference type="PROSITE" id="PS00708">
    <property type="entry name" value="PRO_ENDOPEP_SER"/>
    <property type="match status" value="1"/>
</dbReference>
<comment type="similarity">
    <text evidence="2">Belongs to the peptidase S9B family.</text>
</comment>
<keyword evidence="6 14" id="KW-0812">Transmembrane</keyword>
<evidence type="ECO:0000259" key="16">
    <source>
        <dbReference type="Pfam" id="PF00930"/>
    </source>
</evidence>
<evidence type="ECO:0000313" key="17">
    <source>
        <dbReference type="EMBL" id="OCB87675.1"/>
    </source>
</evidence>
<evidence type="ECO:0000256" key="2">
    <source>
        <dbReference type="ARBA" id="ARBA00006150"/>
    </source>
</evidence>
<dbReference type="InterPro" id="IPR002471">
    <property type="entry name" value="Pept_S9_AS"/>
</dbReference>
<dbReference type="Gene3D" id="2.140.10.30">
    <property type="entry name" value="Dipeptidylpeptidase IV, N-terminal domain"/>
    <property type="match status" value="1"/>
</dbReference>
<accession>A0A9Q5N3Y6</accession>